<dbReference type="PANTHER" id="PTHR36183">
    <property type="entry name" value="BETA-GLUCURONIDASE"/>
    <property type="match status" value="1"/>
</dbReference>
<comment type="caution">
    <text evidence="3">The sequence shown here is derived from an EMBL/GenBank/DDBJ whole genome shotgun (WGS) entry which is preliminary data.</text>
</comment>
<accession>A0A060SA81</accession>
<dbReference type="EMBL" id="CCBP010000100">
    <property type="protein sequence ID" value="CDO71397.1"/>
    <property type="molecule type" value="Genomic_DNA"/>
</dbReference>
<dbReference type="InterPro" id="IPR052974">
    <property type="entry name" value="GH79_Enzymes"/>
</dbReference>
<dbReference type="OMA" id="YTSHGNR"/>
<feature type="region of interest" description="Disordered" evidence="1">
    <location>
        <begin position="441"/>
        <end position="466"/>
    </location>
</feature>
<dbReference type="HOGENOM" id="CLU_023945_1_0_1"/>
<keyword evidence="3" id="KW-0378">Hydrolase</keyword>
<dbReference type="SUPFAM" id="SSF51445">
    <property type="entry name" value="(Trans)glycosidases"/>
    <property type="match status" value="1"/>
</dbReference>
<evidence type="ECO:0000256" key="2">
    <source>
        <dbReference type="SAM" id="SignalP"/>
    </source>
</evidence>
<organism evidence="3 4">
    <name type="scientific">Pycnoporus cinnabarinus</name>
    <name type="common">Cinnabar-red polypore</name>
    <name type="synonym">Trametes cinnabarina</name>
    <dbReference type="NCBI Taxonomy" id="5643"/>
    <lineage>
        <taxon>Eukaryota</taxon>
        <taxon>Fungi</taxon>
        <taxon>Dikarya</taxon>
        <taxon>Basidiomycota</taxon>
        <taxon>Agaricomycotina</taxon>
        <taxon>Agaricomycetes</taxon>
        <taxon>Polyporales</taxon>
        <taxon>Polyporaceae</taxon>
        <taxon>Trametes</taxon>
    </lineage>
</organism>
<dbReference type="GO" id="GO:0016787">
    <property type="term" value="F:hydrolase activity"/>
    <property type="evidence" value="ECO:0007669"/>
    <property type="project" value="UniProtKB-KW"/>
</dbReference>
<reference evidence="3" key="1">
    <citation type="submission" date="2014-01" db="EMBL/GenBank/DDBJ databases">
        <title>The genome of the white-rot fungus Pycnoporus cinnabarinus: a basidiomycete model with a versatile arsenal for lignocellulosic biomass breakdown.</title>
        <authorList>
            <person name="Levasseur A."/>
            <person name="Lomascolo A."/>
            <person name="Ruiz-Duenas F.J."/>
            <person name="Uzan E."/>
            <person name="Piumi F."/>
            <person name="Kues U."/>
            <person name="Ram A.F.J."/>
            <person name="Murat C."/>
            <person name="Haon M."/>
            <person name="Benoit I."/>
            <person name="Arfi Y."/>
            <person name="Chevret D."/>
            <person name="Drula E."/>
            <person name="Kwon M.J."/>
            <person name="Gouret P."/>
            <person name="Lesage-Meessen L."/>
            <person name="Lombard V."/>
            <person name="Mariette J."/>
            <person name="Noirot C."/>
            <person name="Park J."/>
            <person name="Patyshakuliyeva A."/>
            <person name="Wieneger R.A.B."/>
            <person name="Wosten H.A.B."/>
            <person name="Martin F."/>
            <person name="Coutinho P.M."/>
            <person name="de Vries R."/>
            <person name="Martinez A.T."/>
            <person name="Klopp C."/>
            <person name="Pontarotti P."/>
            <person name="Henrissat B."/>
            <person name="Record E."/>
        </authorList>
    </citation>
    <scope>NUCLEOTIDE SEQUENCE [LARGE SCALE GENOMIC DNA]</scope>
    <source>
        <strain evidence="3">BRFM137</strain>
    </source>
</reference>
<keyword evidence="2" id="KW-0732">Signal</keyword>
<evidence type="ECO:0000313" key="3">
    <source>
        <dbReference type="EMBL" id="CDO71397.1"/>
    </source>
</evidence>
<protein>
    <submittedName>
        <fullName evidence="3">Glycoside Hydrolase Family 79 protein</fullName>
    </submittedName>
</protein>
<evidence type="ECO:0000256" key="1">
    <source>
        <dbReference type="SAM" id="MobiDB-lite"/>
    </source>
</evidence>
<dbReference type="Gene3D" id="3.20.20.80">
    <property type="entry name" value="Glycosidases"/>
    <property type="match status" value="2"/>
</dbReference>
<dbReference type="OrthoDB" id="2796951at2759"/>
<dbReference type="AlphaFoldDB" id="A0A060SA81"/>
<proteinExistence type="predicted"/>
<dbReference type="STRING" id="5643.A0A060SA81"/>
<dbReference type="PANTHER" id="PTHR36183:SF2">
    <property type="entry name" value="BETA-GLUCURONIDASE C-TERMINAL DOMAIN-CONTAINING PROTEIN"/>
    <property type="match status" value="1"/>
</dbReference>
<keyword evidence="4" id="KW-1185">Reference proteome</keyword>
<dbReference type="Proteomes" id="UP000029665">
    <property type="component" value="Unassembled WGS sequence"/>
</dbReference>
<feature type="chain" id="PRO_5001587306" evidence="2">
    <location>
        <begin position="32"/>
        <end position="491"/>
    </location>
</feature>
<sequence>MAHSTRFSRPCAALVHLLCFALPLVTQTALAAVAISSPSSPPAANANVVYSNFLGISLELSFINYYFGNSTDQIPQPVIKYLSALQSRASGQPVRLRLGGNSMDSSTYVPSQQEIIQFTNPNANFNDQPVNYGPQLFDVMKGVSSAVGGAQYLIGLSLRTPNSTNIPLLAGDASKALGDDLDALLLGNDYWTVFGNLQHTPQGDILSQDKIAGPTICCAWHYPQNNCQGKPQYGLNYYTAHANAVSLARWQQHGLELIAASPNRKPILMDEFNSASCGGVDGISNTFAASLWTADYALQMASVGYAGAYLHTRERGITYNLFDPPDAVAGGAGAWTTNPSFYGMLPVAEALSSANGSRVVDLNVQNSMSDKSATVAGEKTNIAWGGKTYAGVGDATPVDATFSSSLPDKTLSCSGGCTIQIPGPGLAVVFLGQTFDFSNSSSSSNTTSSSSPSAPASSNPSNRSGSGASRFSVTGLRLLSALCVFAIALAL</sequence>
<dbReference type="InterPro" id="IPR017853">
    <property type="entry name" value="GH"/>
</dbReference>
<gene>
    <name evidence="3" type="ORF">BN946_scf184908.g155</name>
</gene>
<evidence type="ECO:0000313" key="4">
    <source>
        <dbReference type="Proteomes" id="UP000029665"/>
    </source>
</evidence>
<feature type="signal peptide" evidence="2">
    <location>
        <begin position="1"/>
        <end position="31"/>
    </location>
</feature>
<name>A0A060SA81_PYCCI</name>